<accession>C9MT36</accession>
<dbReference type="AlphaFoldDB" id="C9MT36"/>
<reference evidence="2 3" key="1">
    <citation type="submission" date="2009-09" db="EMBL/GenBank/DDBJ databases">
        <authorList>
            <person name="Weinstock G."/>
            <person name="Sodergren E."/>
            <person name="Clifton S."/>
            <person name="Fulton L."/>
            <person name="Fulton B."/>
            <person name="Courtney L."/>
            <person name="Fronick C."/>
            <person name="Harrison M."/>
            <person name="Strong C."/>
            <person name="Farmer C."/>
            <person name="Delahaunty K."/>
            <person name="Markovic C."/>
            <person name="Hall O."/>
            <person name="Minx P."/>
            <person name="Tomlinson C."/>
            <person name="Mitreva M."/>
            <person name="Nelson J."/>
            <person name="Hou S."/>
            <person name="Wollam A."/>
            <person name="Pepin K.H."/>
            <person name="Johnson M."/>
            <person name="Bhonagiri V."/>
            <person name="Nash W.E."/>
            <person name="Warren W."/>
            <person name="Chinwalla A."/>
            <person name="Mardis E.R."/>
            <person name="Wilson R.K."/>
        </authorList>
    </citation>
    <scope>NUCLEOTIDE SEQUENCE [LARGE SCALE GENOMIC DNA]</scope>
    <source>
        <strain evidence="2 3">F0319</strain>
    </source>
</reference>
<keyword evidence="1" id="KW-0812">Transmembrane</keyword>
<dbReference type="OrthoDB" id="1099029at2"/>
<name>C9MT36_9BACT</name>
<gene>
    <name evidence="2" type="ORF">HMPREF0973_02806</name>
</gene>
<feature type="transmembrane region" description="Helical" evidence="1">
    <location>
        <begin position="48"/>
        <end position="68"/>
    </location>
</feature>
<dbReference type="InterPro" id="IPR046568">
    <property type="entry name" value="DUF6722"/>
</dbReference>
<evidence type="ECO:0000313" key="3">
    <source>
        <dbReference type="Proteomes" id="UP000003327"/>
    </source>
</evidence>
<evidence type="ECO:0000313" key="2">
    <source>
        <dbReference type="EMBL" id="EEX17231.1"/>
    </source>
</evidence>
<dbReference type="RefSeq" id="WP_004384492.1">
    <property type="nucleotide sequence ID" value="NZ_GG698718.1"/>
</dbReference>
<organism evidence="2 3">
    <name type="scientific">Prevotella veroralis F0319</name>
    <dbReference type="NCBI Taxonomy" id="649761"/>
    <lineage>
        <taxon>Bacteria</taxon>
        <taxon>Pseudomonadati</taxon>
        <taxon>Bacteroidota</taxon>
        <taxon>Bacteroidia</taxon>
        <taxon>Bacteroidales</taxon>
        <taxon>Prevotellaceae</taxon>
        <taxon>Prevotella</taxon>
    </lineage>
</organism>
<proteinExistence type="predicted"/>
<keyword evidence="3" id="KW-1185">Reference proteome</keyword>
<dbReference type="Proteomes" id="UP000003327">
    <property type="component" value="Unassembled WGS sequence"/>
</dbReference>
<comment type="caution">
    <text evidence="2">The sequence shown here is derived from an EMBL/GenBank/DDBJ whole genome shotgun (WGS) entry which is preliminary data.</text>
</comment>
<keyword evidence="1" id="KW-0472">Membrane</keyword>
<sequence length="69" mass="7910">MKKDRRYFRKETLSKLYLEASRYSLDLSKLIFGGIILSGIMGMQIEKAYLLIVGLIAVILTALFGFIMF</sequence>
<dbReference type="Pfam" id="PF20482">
    <property type="entry name" value="DUF6722"/>
    <property type="match status" value="1"/>
</dbReference>
<dbReference type="EMBL" id="ACVA01000072">
    <property type="protein sequence ID" value="EEX17231.1"/>
    <property type="molecule type" value="Genomic_DNA"/>
</dbReference>
<evidence type="ECO:0000256" key="1">
    <source>
        <dbReference type="SAM" id="Phobius"/>
    </source>
</evidence>
<dbReference type="HOGENOM" id="CLU_189929_0_0_10"/>
<keyword evidence="1" id="KW-1133">Transmembrane helix</keyword>
<protein>
    <submittedName>
        <fullName evidence="2">Uncharacterized protein</fullName>
    </submittedName>
</protein>